<name>A0A444VI46_9FLAO</name>
<dbReference type="AlphaFoldDB" id="A0A444VI46"/>
<reference evidence="1 2" key="1">
    <citation type="submission" date="2014-04" db="EMBL/GenBank/DDBJ databases">
        <title>Whole genome of Muricauda olearia.</title>
        <authorList>
            <person name="Zhang X.-H."/>
            <person name="Tang K."/>
        </authorList>
    </citation>
    <scope>NUCLEOTIDE SEQUENCE [LARGE SCALE GENOMIC DNA]</scope>
    <source>
        <strain evidence="1 2">Th120</strain>
    </source>
</reference>
<protein>
    <submittedName>
        <fullName evidence="1">Uncharacterized protein</fullName>
    </submittedName>
</protein>
<gene>
    <name evidence="1" type="ORF">DN53_05845</name>
</gene>
<dbReference type="EMBL" id="JJMP01000010">
    <property type="protein sequence ID" value="RYC50438.1"/>
    <property type="molecule type" value="Genomic_DNA"/>
</dbReference>
<proteinExistence type="predicted"/>
<evidence type="ECO:0000313" key="2">
    <source>
        <dbReference type="Proteomes" id="UP000290261"/>
    </source>
</evidence>
<keyword evidence="2" id="KW-1185">Reference proteome</keyword>
<dbReference type="RefSeq" id="WP_129656018.1">
    <property type="nucleotide sequence ID" value="NZ_ML142914.1"/>
</dbReference>
<organism evidence="1 2">
    <name type="scientific">Flagellimonas olearia</name>
    <dbReference type="NCBI Taxonomy" id="552546"/>
    <lineage>
        <taxon>Bacteria</taxon>
        <taxon>Pseudomonadati</taxon>
        <taxon>Bacteroidota</taxon>
        <taxon>Flavobacteriia</taxon>
        <taxon>Flavobacteriales</taxon>
        <taxon>Flavobacteriaceae</taxon>
        <taxon>Flagellimonas</taxon>
    </lineage>
</organism>
<sequence>MPFIVDLPPPSLSEKAKTEFIHFTNQTKDGLNNGNDELIYKLDSNLTKELFLQDKFDSLVEAWKENTWFESNSDRIIEDENFQEILNLGKQAIPLIIKNIDENPSHLVWALNIITGMHIKSPVRMNVTQSCKKWVELHKKGLLKFK</sequence>
<accession>A0A444VI46</accession>
<dbReference type="Proteomes" id="UP000290261">
    <property type="component" value="Unassembled WGS sequence"/>
</dbReference>
<comment type="caution">
    <text evidence="1">The sequence shown here is derived from an EMBL/GenBank/DDBJ whole genome shotgun (WGS) entry which is preliminary data.</text>
</comment>
<evidence type="ECO:0000313" key="1">
    <source>
        <dbReference type="EMBL" id="RYC50438.1"/>
    </source>
</evidence>